<proteinExistence type="predicted"/>
<name>A0A834KMT9_VESGE</name>
<dbReference type="Proteomes" id="UP000617340">
    <property type="component" value="Unassembled WGS sequence"/>
</dbReference>
<reference evidence="1" key="1">
    <citation type="journal article" date="2020" name="G3 (Bethesda)">
        <title>High-Quality Assemblies for Three Invasive Social Wasps from the &lt;i&gt;Vespula&lt;/i&gt; Genus.</title>
        <authorList>
            <person name="Harrop T.W.R."/>
            <person name="Guhlin J."/>
            <person name="McLaughlin G.M."/>
            <person name="Permina E."/>
            <person name="Stockwell P."/>
            <person name="Gilligan J."/>
            <person name="Le Lec M.F."/>
            <person name="Gruber M.A.M."/>
            <person name="Quinn O."/>
            <person name="Lovegrove M."/>
            <person name="Duncan E.J."/>
            <person name="Remnant E.J."/>
            <person name="Van Eeckhoven J."/>
            <person name="Graham B."/>
            <person name="Knapp R.A."/>
            <person name="Langford K.W."/>
            <person name="Kronenberg Z."/>
            <person name="Press M.O."/>
            <person name="Eacker S.M."/>
            <person name="Wilson-Rankin E.E."/>
            <person name="Purcell J."/>
            <person name="Lester P.J."/>
            <person name="Dearden P.K."/>
        </authorList>
    </citation>
    <scope>NUCLEOTIDE SEQUENCE</scope>
    <source>
        <strain evidence="1">Linc-1</strain>
    </source>
</reference>
<organism evidence="1 2">
    <name type="scientific">Vespula germanica</name>
    <name type="common">German yellow jacket</name>
    <name type="synonym">Paravespula germanica</name>
    <dbReference type="NCBI Taxonomy" id="30212"/>
    <lineage>
        <taxon>Eukaryota</taxon>
        <taxon>Metazoa</taxon>
        <taxon>Ecdysozoa</taxon>
        <taxon>Arthropoda</taxon>
        <taxon>Hexapoda</taxon>
        <taxon>Insecta</taxon>
        <taxon>Pterygota</taxon>
        <taxon>Neoptera</taxon>
        <taxon>Endopterygota</taxon>
        <taxon>Hymenoptera</taxon>
        <taxon>Apocrita</taxon>
        <taxon>Aculeata</taxon>
        <taxon>Vespoidea</taxon>
        <taxon>Vespidae</taxon>
        <taxon>Vespinae</taxon>
        <taxon>Vespula</taxon>
    </lineage>
</organism>
<accession>A0A834KMT9</accession>
<protein>
    <submittedName>
        <fullName evidence="1">Uncharacterized protein</fullName>
    </submittedName>
</protein>
<dbReference type="EMBL" id="JACSDZ010000003">
    <property type="protein sequence ID" value="KAF7409555.1"/>
    <property type="molecule type" value="Genomic_DNA"/>
</dbReference>
<evidence type="ECO:0000313" key="1">
    <source>
        <dbReference type="EMBL" id="KAF7409555.1"/>
    </source>
</evidence>
<sequence length="75" mass="8272">MEFPRMGRPWAKIYRLETRSTPRKLIECQYVSGSRICSGSSSKAGVHDCYGTAADAAVAGRESIRLPPVKARQES</sequence>
<evidence type="ECO:0000313" key="2">
    <source>
        <dbReference type="Proteomes" id="UP000617340"/>
    </source>
</evidence>
<gene>
    <name evidence="1" type="ORF">HZH68_003936</name>
</gene>
<comment type="caution">
    <text evidence="1">The sequence shown here is derived from an EMBL/GenBank/DDBJ whole genome shotgun (WGS) entry which is preliminary data.</text>
</comment>
<keyword evidence="2" id="KW-1185">Reference proteome</keyword>
<dbReference type="AlphaFoldDB" id="A0A834KMT9"/>